<feature type="non-terminal residue" evidence="1">
    <location>
        <position position="64"/>
    </location>
</feature>
<comment type="caution">
    <text evidence="1">The sequence shown here is derived from an EMBL/GenBank/DDBJ whole genome shotgun (WGS) entry which is preliminary data.</text>
</comment>
<dbReference type="Proteomes" id="UP000252519">
    <property type="component" value="Unassembled WGS sequence"/>
</dbReference>
<name>A0A368FA76_ANCCA</name>
<dbReference type="OrthoDB" id="2420415at2759"/>
<accession>A0A368FA76</accession>
<proteinExistence type="predicted"/>
<protein>
    <submittedName>
        <fullName evidence="1">Uncharacterized protein</fullName>
    </submittedName>
</protein>
<dbReference type="AlphaFoldDB" id="A0A368FA76"/>
<dbReference type="EMBL" id="JOJR01002158">
    <property type="protein sequence ID" value="RCN29054.1"/>
    <property type="molecule type" value="Genomic_DNA"/>
</dbReference>
<evidence type="ECO:0000313" key="2">
    <source>
        <dbReference type="Proteomes" id="UP000252519"/>
    </source>
</evidence>
<sequence length="64" mass="7304">MLSGTPTENALADPENLAVSLRMYCEPWIDDSSFEVERRKLFALVEFNKSTYPSNITPETVIEH</sequence>
<gene>
    <name evidence="1" type="ORF">ANCCAN_25195</name>
</gene>
<keyword evidence="2" id="KW-1185">Reference proteome</keyword>
<evidence type="ECO:0000313" key="1">
    <source>
        <dbReference type="EMBL" id="RCN29054.1"/>
    </source>
</evidence>
<reference evidence="1 2" key="1">
    <citation type="submission" date="2014-10" db="EMBL/GenBank/DDBJ databases">
        <title>Draft genome of the hookworm Ancylostoma caninum.</title>
        <authorList>
            <person name="Mitreva M."/>
        </authorList>
    </citation>
    <scope>NUCLEOTIDE SEQUENCE [LARGE SCALE GENOMIC DNA]</scope>
    <source>
        <strain evidence="1 2">Baltimore</strain>
    </source>
</reference>
<organism evidence="1 2">
    <name type="scientific">Ancylostoma caninum</name>
    <name type="common">Dog hookworm</name>
    <dbReference type="NCBI Taxonomy" id="29170"/>
    <lineage>
        <taxon>Eukaryota</taxon>
        <taxon>Metazoa</taxon>
        <taxon>Ecdysozoa</taxon>
        <taxon>Nematoda</taxon>
        <taxon>Chromadorea</taxon>
        <taxon>Rhabditida</taxon>
        <taxon>Rhabditina</taxon>
        <taxon>Rhabditomorpha</taxon>
        <taxon>Strongyloidea</taxon>
        <taxon>Ancylostomatidae</taxon>
        <taxon>Ancylostomatinae</taxon>
        <taxon>Ancylostoma</taxon>
    </lineage>
</organism>